<evidence type="ECO:0000313" key="14">
    <source>
        <dbReference type="EMBL" id="CAB4896770.1"/>
    </source>
</evidence>
<dbReference type="Gene3D" id="3.90.190.20">
    <property type="entry name" value="Mur ligase, C-terminal domain"/>
    <property type="match status" value="1"/>
</dbReference>
<dbReference type="GO" id="GO:0051301">
    <property type="term" value="P:cell division"/>
    <property type="evidence" value="ECO:0007669"/>
    <property type="project" value="UniProtKB-KW"/>
</dbReference>
<dbReference type="GO" id="GO:0008360">
    <property type="term" value="P:regulation of cell shape"/>
    <property type="evidence" value="ECO:0007669"/>
    <property type="project" value="UniProtKB-KW"/>
</dbReference>
<dbReference type="AlphaFoldDB" id="A0A6J7MTT5"/>
<keyword evidence="4" id="KW-0547">Nucleotide-binding</keyword>
<protein>
    <recommendedName>
        <fullName evidence="10">UDP-MurNAc-pentapeptide synthetase</fullName>
    </recommendedName>
</protein>
<dbReference type="Gene3D" id="3.40.1190.10">
    <property type="entry name" value="Mur-like, catalytic domain"/>
    <property type="match status" value="1"/>
</dbReference>
<dbReference type="Pfam" id="PF02875">
    <property type="entry name" value="Mur_ligase_C"/>
    <property type="match status" value="1"/>
</dbReference>
<evidence type="ECO:0000259" key="11">
    <source>
        <dbReference type="Pfam" id="PF02875"/>
    </source>
</evidence>
<dbReference type="PANTHER" id="PTHR43024:SF1">
    <property type="entry name" value="UDP-N-ACETYLMURAMOYL-TRIPEPTIDE--D-ALANYL-D-ALANINE LIGASE"/>
    <property type="match status" value="1"/>
</dbReference>
<keyword evidence="5" id="KW-0067">ATP-binding</keyword>
<dbReference type="Gene3D" id="3.40.1390.10">
    <property type="entry name" value="MurE/MurF, N-terminal domain"/>
    <property type="match status" value="1"/>
</dbReference>
<dbReference type="InterPro" id="IPR035911">
    <property type="entry name" value="MurE/MurF_N"/>
</dbReference>
<dbReference type="SUPFAM" id="SSF63418">
    <property type="entry name" value="MurE/MurF N-terminal domain"/>
    <property type="match status" value="1"/>
</dbReference>
<dbReference type="InterPro" id="IPR036615">
    <property type="entry name" value="Mur_ligase_C_dom_sf"/>
</dbReference>
<dbReference type="GO" id="GO:0071555">
    <property type="term" value="P:cell wall organization"/>
    <property type="evidence" value="ECO:0007669"/>
    <property type="project" value="UniProtKB-KW"/>
</dbReference>
<keyword evidence="3" id="KW-0132">Cell division</keyword>
<dbReference type="GO" id="GO:0005524">
    <property type="term" value="F:ATP binding"/>
    <property type="evidence" value="ECO:0007669"/>
    <property type="project" value="UniProtKB-KW"/>
</dbReference>
<dbReference type="EMBL" id="CAFBPQ010000006">
    <property type="protein sequence ID" value="CAB5016594.1"/>
    <property type="molecule type" value="Genomic_DNA"/>
</dbReference>
<dbReference type="HAMAP" id="MF_02019">
    <property type="entry name" value="MurF"/>
    <property type="match status" value="1"/>
</dbReference>
<dbReference type="InterPro" id="IPR036565">
    <property type="entry name" value="Mur-like_cat_sf"/>
</dbReference>
<evidence type="ECO:0000256" key="7">
    <source>
        <dbReference type="ARBA" id="ARBA00022984"/>
    </source>
</evidence>
<dbReference type="InterPro" id="IPR013221">
    <property type="entry name" value="Mur_ligase_cen"/>
</dbReference>
<keyword evidence="1" id="KW-0963">Cytoplasm</keyword>
<dbReference type="SUPFAM" id="SSF53244">
    <property type="entry name" value="MurD-like peptide ligases, peptide-binding domain"/>
    <property type="match status" value="1"/>
</dbReference>
<evidence type="ECO:0000256" key="5">
    <source>
        <dbReference type="ARBA" id="ARBA00022840"/>
    </source>
</evidence>
<evidence type="ECO:0000256" key="2">
    <source>
        <dbReference type="ARBA" id="ARBA00022598"/>
    </source>
</evidence>
<organism evidence="15">
    <name type="scientific">freshwater metagenome</name>
    <dbReference type="NCBI Taxonomy" id="449393"/>
    <lineage>
        <taxon>unclassified sequences</taxon>
        <taxon>metagenomes</taxon>
        <taxon>ecological metagenomes</taxon>
    </lineage>
</organism>
<dbReference type="EMBL" id="CAFBOF010000037">
    <property type="protein sequence ID" value="CAB4984351.1"/>
    <property type="molecule type" value="Genomic_DNA"/>
</dbReference>
<feature type="domain" description="Mur ligase central" evidence="12">
    <location>
        <begin position="112"/>
        <end position="299"/>
    </location>
</feature>
<accession>A0A6J7MTT5</accession>
<dbReference type="PANTHER" id="PTHR43024">
    <property type="entry name" value="UDP-N-ACETYLMURAMOYL-TRIPEPTIDE--D-ALANYL-D-ALANINE LIGASE"/>
    <property type="match status" value="1"/>
</dbReference>
<gene>
    <name evidence="13" type="ORF">UFOPK2683_01216</name>
    <name evidence="14" type="ORF">UFOPK3605_00245</name>
    <name evidence="15" type="ORF">UFOPK3897_01308</name>
    <name evidence="16" type="ORF">UFOPK4121_00386</name>
</gene>
<dbReference type="GO" id="GO:0009252">
    <property type="term" value="P:peptidoglycan biosynthetic process"/>
    <property type="evidence" value="ECO:0007669"/>
    <property type="project" value="UniProtKB-KW"/>
</dbReference>
<proteinExistence type="inferred from homology"/>
<evidence type="ECO:0000256" key="10">
    <source>
        <dbReference type="ARBA" id="ARBA00031461"/>
    </source>
</evidence>
<evidence type="ECO:0000256" key="3">
    <source>
        <dbReference type="ARBA" id="ARBA00022618"/>
    </source>
</evidence>
<keyword evidence="2" id="KW-0436">Ligase</keyword>
<evidence type="ECO:0000256" key="6">
    <source>
        <dbReference type="ARBA" id="ARBA00022960"/>
    </source>
</evidence>
<keyword evidence="6" id="KW-0133">Cell shape</keyword>
<sequence>MEFNAAEVAEFTRGEVVAGSPQALAVNWSFDTRTMGPESGFFALTSDRDGHEFVDQALAQGATVVVVSHLDAAFSVSPINQAVVRVDDPAIALRDLAISARSRLTGAVAVGITGSAGKTTTKDLAAAAIGTKKNVHANIKSFNNEVGTPLTLLSAPNDTEVLITEMGARFAGNITDLSELVQPQIGVITQIGMAHAEHLKGRSGIAAVKGELLAALPASGVAILNSDCDQSIELAKRTSARVLTVGRSDSADVVISDVVVDGDLKTHFNLSTSWGNSEVHLSLRGAHHVNNAGMAVAIALEIGVDLEEVVENLALVEPNELRMNVVCTDAGITIINDAYNSSPTSALAAIAALRDITVPGRRWAVLGEMLELGEYSDAEHQLIGKAVTDARIDKLITIGSGALALAQGATGGDVSVTSVADLPAAISILDSQLEPGDAVLIKASRAIGLEVIADHLLGRPVR</sequence>
<dbReference type="EMBL" id="CAEZYK010000079">
    <property type="protein sequence ID" value="CAB4729875.1"/>
    <property type="molecule type" value="Genomic_DNA"/>
</dbReference>
<keyword evidence="7" id="KW-0573">Peptidoglycan synthesis</keyword>
<dbReference type="EMBL" id="CAFBMM010000004">
    <property type="protein sequence ID" value="CAB4896770.1"/>
    <property type="molecule type" value="Genomic_DNA"/>
</dbReference>
<dbReference type="GO" id="GO:0047480">
    <property type="term" value="F:UDP-N-acetylmuramoyl-tripeptide-D-alanyl-D-alanine ligase activity"/>
    <property type="evidence" value="ECO:0007669"/>
    <property type="project" value="InterPro"/>
</dbReference>
<name>A0A6J7MTT5_9ZZZZ</name>
<keyword evidence="8" id="KW-0131">Cell cycle</keyword>
<evidence type="ECO:0000313" key="13">
    <source>
        <dbReference type="EMBL" id="CAB4729875.1"/>
    </source>
</evidence>
<evidence type="ECO:0000256" key="4">
    <source>
        <dbReference type="ARBA" id="ARBA00022741"/>
    </source>
</evidence>
<reference evidence="15" key="1">
    <citation type="submission" date="2020-05" db="EMBL/GenBank/DDBJ databases">
        <authorList>
            <person name="Chiriac C."/>
            <person name="Salcher M."/>
            <person name="Ghai R."/>
            <person name="Kavagutti S V."/>
        </authorList>
    </citation>
    <scope>NUCLEOTIDE SEQUENCE</scope>
</reference>
<evidence type="ECO:0000259" key="12">
    <source>
        <dbReference type="Pfam" id="PF08245"/>
    </source>
</evidence>
<evidence type="ECO:0000313" key="15">
    <source>
        <dbReference type="EMBL" id="CAB4984351.1"/>
    </source>
</evidence>
<dbReference type="InterPro" id="IPR005863">
    <property type="entry name" value="UDP-N-AcMur_synth"/>
</dbReference>
<dbReference type="InterPro" id="IPR004101">
    <property type="entry name" value="Mur_ligase_C"/>
</dbReference>
<dbReference type="SUPFAM" id="SSF53623">
    <property type="entry name" value="MurD-like peptide ligases, catalytic domain"/>
    <property type="match status" value="1"/>
</dbReference>
<feature type="domain" description="Mur ligase C-terminal" evidence="11">
    <location>
        <begin position="322"/>
        <end position="445"/>
    </location>
</feature>
<keyword evidence="9" id="KW-0961">Cell wall biogenesis/degradation</keyword>
<evidence type="ECO:0000256" key="1">
    <source>
        <dbReference type="ARBA" id="ARBA00022490"/>
    </source>
</evidence>
<dbReference type="Pfam" id="PF08245">
    <property type="entry name" value="Mur_ligase_M"/>
    <property type="match status" value="1"/>
</dbReference>
<evidence type="ECO:0000313" key="16">
    <source>
        <dbReference type="EMBL" id="CAB5016594.1"/>
    </source>
</evidence>
<dbReference type="InterPro" id="IPR051046">
    <property type="entry name" value="MurCDEF_CellWall_CoF430Synth"/>
</dbReference>
<evidence type="ECO:0000256" key="9">
    <source>
        <dbReference type="ARBA" id="ARBA00023316"/>
    </source>
</evidence>
<evidence type="ECO:0000256" key="8">
    <source>
        <dbReference type="ARBA" id="ARBA00023306"/>
    </source>
</evidence>
<dbReference type="NCBIfam" id="TIGR01143">
    <property type="entry name" value="murF"/>
    <property type="match status" value="1"/>
</dbReference>